<feature type="non-terminal residue" evidence="1">
    <location>
        <position position="1"/>
    </location>
</feature>
<comment type="caution">
    <text evidence="1">The sequence shown here is derived from an EMBL/GenBank/DDBJ whole genome shotgun (WGS) entry which is preliminary data.</text>
</comment>
<proteinExistence type="predicted"/>
<dbReference type="AlphaFoldDB" id="X1K4V8"/>
<organism evidence="1">
    <name type="scientific">marine sediment metagenome</name>
    <dbReference type="NCBI Taxonomy" id="412755"/>
    <lineage>
        <taxon>unclassified sequences</taxon>
        <taxon>metagenomes</taxon>
        <taxon>ecological metagenomes</taxon>
    </lineage>
</organism>
<gene>
    <name evidence="1" type="ORF">S03H2_70112</name>
</gene>
<protein>
    <submittedName>
        <fullName evidence="1">Uncharacterized protein</fullName>
    </submittedName>
</protein>
<sequence length="46" mass="5452">NFLKFAHEVNKNNKMLISYRNIILFKNKGVLWRRGEDSKSKSEKGL</sequence>
<accession>X1K4V8</accession>
<name>X1K4V8_9ZZZZ</name>
<evidence type="ECO:0000313" key="1">
    <source>
        <dbReference type="EMBL" id="GAI02052.1"/>
    </source>
</evidence>
<reference evidence="1" key="1">
    <citation type="journal article" date="2014" name="Front. Microbiol.">
        <title>High frequency of phylogenetically diverse reductive dehalogenase-homologous genes in deep subseafloor sedimentary metagenomes.</title>
        <authorList>
            <person name="Kawai M."/>
            <person name="Futagami T."/>
            <person name="Toyoda A."/>
            <person name="Takaki Y."/>
            <person name="Nishi S."/>
            <person name="Hori S."/>
            <person name="Arai W."/>
            <person name="Tsubouchi T."/>
            <person name="Morono Y."/>
            <person name="Uchiyama I."/>
            <person name="Ito T."/>
            <person name="Fujiyama A."/>
            <person name="Inagaki F."/>
            <person name="Takami H."/>
        </authorList>
    </citation>
    <scope>NUCLEOTIDE SEQUENCE</scope>
    <source>
        <strain evidence="1">Expedition CK06-06</strain>
    </source>
</reference>
<dbReference type="EMBL" id="BARU01046491">
    <property type="protein sequence ID" value="GAI02052.1"/>
    <property type="molecule type" value="Genomic_DNA"/>
</dbReference>